<dbReference type="HAMAP" id="MF_00636">
    <property type="entry name" value="RapZ_like"/>
    <property type="match status" value="1"/>
</dbReference>
<dbReference type="EMBL" id="CP021934">
    <property type="protein sequence ID" value="ASC02518.1"/>
    <property type="molecule type" value="Genomic_DNA"/>
</dbReference>
<dbReference type="InterPro" id="IPR005337">
    <property type="entry name" value="RapZ-like"/>
</dbReference>
<reference evidence="10 17" key="2">
    <citation type="submission" date="2017-05" db="EMBL/GenBank/DDBJ databases">
        <title>Genome sequencing of Fusobacterium nucleatum subsp. polymorphum KCOM 1001 (=ChDC F119).</title>
        <authorList>
            <person name="Kook J.-K."/>
            <person name="Park S.-N."/>
            <person name="Lim Y.K."/>
            <person name="Roh H."/>
        </authorList>
    </citation>
    <scope>NUCLEOTIDE SEQUENCE [LARGE SCALE GENOMIC DNA]</scope>
    <source>
        <strain evidence="10 17">KCOM 1001</strain>
    </source>
</reference>
<dbReference type="GeneID" id="45634894"/>
<evidence type="ECO:0000313" key="12">
    <source>
        <dbReference type="EMBL" id="PHI06760.1"/>
    </source>
</evidence>
<reference evidence="7 15" key="1">
    <citation type="submission" date="2015-11" db="EMBL/GenBank/DDBJ databases">
        <authorList>
            <person name="Kook J.-K."/>
            <person name="Park S.-N."/>
            <person name="Lim Y.K."/>
            <person name="Jo E."/>
        </authorList>
    </citation>
    <scope>NUCLEOTIDE SEQUENCE [LARGE SCALE GENOMIC DNA]</scope>
    <source>
        <strain evidence="7 15">ChDC F306</strain>
    </source>
</reference>
<feature type="binding site" evidence="4">
    <location>
        <begin position="56"/>
        <end position="59"/>
    </location>
    <ligand>
        <name>GTP</name>
        <dbReference type="ChEBI" id="CHEBI:37565"/>
    </ligand>
</feature>
<feature type="domain" description="RapZ-like N-terminal" evidence="5">
    <location>
        <begin position="5"/>
        <end position="152"/>
    </location>
</feature>
<dbReference type="AlphaFoldDB" id="A0A0D6G2A1"/>
<evidence type="ECO:0000313" key="14">
    <source>
        <dbReference type="EMBL" id="PHI13712.1"/>
    </source>
</evidence>
<evidence type="ECO:0000313" key="7">
    <source>
        <dbReference type="EMBL" id="ALM93907.1"/>
    </source>
</evidence>
<dbReference type="GO" id="GO:0005525">
    <property type="term" value="F:GTP binding"/>
    <property type="evidence" value="ECO:0007669"/>
    <property type="project" value="UniProtKB-UniRule"/>
</dbReference>
<keyword evidence="2 4" id="KW-0067">ATP-binding</keyword>
<feature type="domain" description="RapZ C-terminal" evidence="6">
    <location>
        <begin position="163"/>
        <end position="285"/>
    </location>
</feature>
<reference evidence="8 16" key="4">
    <citation type="submission" date="2017-06" db="EMBL/GenBank/DDBJ databases">
        <title>Draft genome sequence of Fusobacterium nucleatum subsp. polymorphum KCOM 1260 (=ChDC F218).</title>
        <authorList>
            <person name="Kook J.-K."/>
            <person name="Park S.-N."/>
            <person name="Lim Y.K."/>
            <person name="Roh H."/>
        </authorList>
    </citation>
    <scope>NUCLEOTIDE SEQUENCE [LARGE SCALE GENOMIC DNA]</scope>
    <source>
        <strain evidence="8">KCOM 1260</strain>
        <strain evidence="16">KCOM 1260 (ChDC F218)</strain>
    </source>
</reference>
<dbReference type="EMBL" id="NIRM01000002">
    <property type="protein sequence ID" value="PHI08456.1"/>
    <property type="molecule type" value="Genomic_DNA"/>
</dbReference>
<feature type="binding site" evidence="4">
    <location>
        <begin position="11"/>
        <end position="18"/>
    </location>
    <ligand>
        <name>ATP</name>
        <dbReference type="ChEBI" id="CHEBI:30616"/>
    </ligand>
</feature>
<dbReference type="Proteomes" id="UP000221852">
    <property type="component" value="Unassembled WGS sequence"/>
</dbReference>
<dbReference type="Proteomes" id="UP000197638">
    <property type="component" value="Chromosome"/>
</dbReference>
<evidence type="ECO:0000313" key="15">
    <source>
        <dbReference type="Proteomes" id="UP000067061"/>
    </source>
</evidence>
<evidence type="ECO:0000313" key="16">
    <source>
        <dbReference type="Proteomes" id="UP000196759"/>
    </source>
</evidence>
<accession>A0A0D6G2A1</accession>
<evidence type="ECO:0000313" key="19">
    <source>
        <dbReference type="Proteomes" id="UP000221504"/>
    </source>
</evidence>
<dbReference type="InterPro" id="IPR053930">
    <property type="entry name" value="RapZ-like_N"/>
</dbReference>
<dbReference type="GO" id="GO:0005524">
    <property type="term" value="F:ATP binding"/>
    <property type="evidence" value="ECO:0007669"/>
    <property type="project" value="UniProtKB-UniRule"/>
</dbReference>
<evidence type="ECO:0000256" key="1">
    <source>
        <dbReference type="ARBA" id="ARBA00022741"/>
    </source>
</evidence>
<evidence type="ECO:0000313" key="8">
    <source>
        <dbReference type="EMBL" id="ASC02518.1"/>
    </source>
</evidence>
<keyword evidence="3 4" id="KW-0342">GTP-binding</keyword>
<dbReference type="Proteomes" id="UP000225199">
    <property type="component" value="Unassembled WGS sequence"/>
</dbReference>
<reference evidence="9 18" key="8">
    <citation type="submission" date="2017-06" db="EMBL/GenBank/DDBJ databases">
        <title>Genome sequencing of Fusobacterium nucleatum subsp. polymorphum KCOM 1275 (=ChDC F310).</title>
        <authorList>
            <person name="Kook J.-K."/>
            <person name="Park S.-N."/>
            <person name="Lim Y.K."/>
            <person name="Roh H."/>
        </authorList>
    </citation>
    <scope>NUCLEOTIDE SEQUENCE [LARGE SCALE GENOMIC DNA]</scope>
    <source>
        <strain evidence="9 18">KCOM 1275</strain>
    </source>
</reference>
<protein>
    <submittedName>
        <fullName evidence="7">GlmZ(SRNA)-inactivating NTPase</fullName>
    </submittedName>
    <submittedName>
        <fullName evidence="11">RNase adaptor protein RapZ</fullName>
    </submittedName>
</protein>
<dbReference type="EMBL" id="CP022123">
    <property type="protein sequence ID" value="ASG27748.1"/>
    <property type="molecule type" value="Genomic_DNA"/>
</dbReference>
<dbReference type="InterPro" id="IPR053931">
    <property type="entry name" value="RapZ_C"/>
</dbReference>
<dbReference type="EMBL" id="NIRQ01000001">
    <property type="protein sequence ID" value="PHI13712.1"/>
    <property type="molecule type" value="Genomic_DNA"/>
</dbReference>
<evidence type="ECO:0000256" key="2">
    <source>
        <dbReference type="ARBA" id="ARBA00022840"/>
    </source>
</evidence>
<dbReference type="Proteomes" id="UP000067061">
    <property type="component" value="Chromosome"/>
</dbReference>
<evidence type="ECO:0000313" key="17">
    <source>
        <dbReference type="Proteomes" id="UP000197470"/>
    </source>
</evidence>
<evidence type="ECO:0000313" key="10">
    <source>
        <dbReference type="EMBL" id="OWP25087.1"/>
    </source>
</evidence>
<evidence type="ECO:0000313" key="9">
    <source>
        <dbReference type="EMBL" id="ASG27748.1"/>
    </source>
</evidence>
<reference evidence="12 21" key="6">
    <citation type="submission" date="2017-06" db="EMBL/GenBank/DDBJ databases">
        <title>Draft genome sequence of Fusobacterium nucleatum subsp. polymorphum KCOM 1271 (=ChDC F305).</title>
        <authorList>
            <person name="Kook J.-K."/>
            <person name="Park S.-N."/>
            <person name="Lim Y.K."/>
            <person name="Roh H."/>
        </authorList>
    </citation>
    <scope>NUCLEOTIDE SEQUENCE [LARGE SCALE GENOMIC DNA]</scope>
    <source>
        <strain evidence="12">KCOM 1271</strain>
        <strain evidence="21">KCOM 1271 (ChDC F305)</strain>
    </source>
</reference>
<name>A0A0D6G2A1_FUSNP</name>
<evidence type="ECO:0000259" key="6">
    <source>
        <dbReference type="Pfam" id="PF22740"/>
    </source>
</evidence>
<evidence type="ECO:0000313" key="21">
    <source>
        <dbReference type="Proteomes" id="UP000224182"/>
    </source>
</evidence>
<dbReference type="PIRSF" id="PIRSF005052">
    <property type="entry name" value="P-loopkin"/>
    <property type="match status" value="1"/>
</dbReference>
<dbReference type="EMBL" id="NIRN01000001">
    <property type="protein sequence ID" value="PHI06760.1"/>
    <property type="molecule type" value="Genomic_DNA"/>
</dbReference>
<dbReference type="EMBL" id="NHRT01000001">
    <property type="protein sequence ID" value="OWP25087.1"/>
    <property type="molecule type" value="Genomic_DNA"/>
</dbReference>
<reference evidence="11 22" key="3">
    <citation type="submission" date="2017-06" db="EMBL/GenBank/DDBJ databases">
        <title>Draft genome sequence of Fusobacterium nucleatum subsp. polymorphum KCOM 1002 (=ChDC F175).</title>
        <authorList>
            <person name="Kook J.-K."/>
            <person name="Park S.-N."/>
            <person name="Lim Y.K."/>
            <person name="Roh H."/>
        </authorList>
    </citation>
    <scope>NUCLEOTIDE SEQUENCE [LARGE SCALE GENOMIC DNA]</scope>
    <source>
        <strain evidence="11">KCOM 1002</strain>
        <strain evidence="22">KCOM 1002 (ChDC F175)</strain>
    </source>
</reference>
<evidence type="ECO:0000313" key="22">
    <source>
        <dbReference type="Proteomes" id="UP000225199"/>
    </source>
</evidence>
<dbReference type="RefSeq" id="WP_005896602.1">
    <property type="nucleotide sequence ID" value="NZ_CP013121.1"/>
</dbReference>
<dbReference type="NCBIfam" id="NF003828">
    <property type="entry name" value="PRK05416.1"/>
    <property type="match status" value="1"/>
</dbReference>
<reference evidence="14 20" key="7">
    <citation type="submission" date="2017-06" db="EMBL/GenBank/DDBJ databases">
        <title>Draft genome sequence of Fusobacterium nucleatum subsp. polymorphum KCOM 1330 (=ChDC F330).</title>
        <authorList>
            <person name="Kook J.-K."/>
            <person name="Park S.-N."/>
            <person name="Lim Y.K."/>
            <person name="Roh H."/>
        </authorList>
    </citation>
    <scope>NUCLEOTIDE SEQUENCE [LARGE SCALE GENOMIC DNA]</scope>
    <source>
        <strain evidence="14">KCOM 1330</strain>
        <strain evidence="20">KCOM 1330 (ChDC F330)</strain>
    </source>
</reference>
<evidence type="ECO:0000313" key="13">
    <source>
        <dbReference type="EMBL" id="PHI08456.1"/>
    </source>
</evidence>
<dbReference type="InterPro" id="IPR027417">
    <property type="entry name" value="P-loop_NTPase"/>
</dbReference>
<keyword evidence="1 4" id="KW-0547">Nucleotide-binding</keyword>
<evidence type="ECO:0000313" key="18">
    <source>
        <dbReference type="Proteomes" id="UP000197638"/>
    </source>
</evidence>
<dbReference type="PANTHER" id="PTHR30448">
    <property type="entry name" value="RNASE ADAPTER PROTEIN RAPZ"/>
    <property type="match status" value="1"/>
</dbReference>
<evidence type="ECO:0000313" key="20">
    <source>
        <dbReference type="Proteomes" id="UP000221852"/>
    </source>
</evidence>
<dbReference type="Pfam" id="PF03668">
    <property type="entry name" value="RapZ-like_N"/>
    <property type="match status" value="1"/>
</dbReference>
<evidence type="ECO:0000313" key="11">
    <source>
        <dbReference type="EMBL" id="PHH97605.1"/>
    </source>
</evidence>
<dbReference type="PANTHER" id="PTHR30448:SF0">
    <property type="entry name" value="RNASE ADAPTER PROTEIN RAPZ"/>
    <property type="match status" value="1"/>
</dbReference>
<keyword evidence="16" id="KW-1185">Reference proteome</keyword>
<dbReference type="KEGG" id="fpol:ERS445057_01112"/>
<reference evidence="13 19" key="5">
    <citation type="submission" date="2017-06" db="EMBL/GenBank/DDBJ databases">
        <title>Draft genome sequence of Fusobacterium nucleatum subsp. polymorphum KCOM 1267 (=ChDC F290).</title>
        <authorList>
            <person name="Kook J.-K."/>
            <person name="Park S.-N."/>
            <person name="Lim Y.K."/>
            <person name="Roh H."/>
        </authorList>
    </citation>
    <scope>NUCLEOTIDE SEQUENCE [LARGE SCALE GENOMIC DNA]</scope>
    <source>
        <strain evidence="13">KCOM 1267</strain>
        <strain evidence="19">KCOM 1267(ChDC F290)</strain>
    </source>
</reference>
<dbReference type="EMBL" id="NIRJ01000001">
    <property type="protein sequence ID" value="PHH97605.1"/>
    <property type="molecule type" value="Genomic_DNA"/>
</dbReference>
<organism evidence="11 22">
    <name type="scientific">Fusobacterium nucleatum subsp. polymorphum</name>
    <name type="common">Fusobacterium polymorphum</name>
    <dbReference type="NCBI Taxonomy" id="76857"/>
    <lineage>
        <taxon>Bacteria</taxon>
        <taxon>Fusobacteriati</taxon>
        <taxon>Fusobacteriota</taxon>
        <taxon>Fusobacteriia</taxon>
        <taxon>Fusobacteriales</taxon>
        <taxon>Fusobacteriaceae</taxon>
        <taxon>Fusobacterium</taxon>
    </lineage>
</organism>
<dbReference type="Proteomes" id="UP000224182">
    <property type="component" value="Unassembled WGS sequence"/>
</dbReference>
<proteinExistence type="inferred from homology"/>
<gene>
    <name evidence="10" type="ORF">CA839_03565</name>
    <name evidence="11" type="ORF">CA840_10040</name>
    <name evidence="8" type="ORF">CBG50_03925</name>
    <name evidence="13" type="ORF">CBG52_09860</name>
    <name evidence="12" type="ORF">CBG54_06750</name>
    <name evidence="14" type="ORF">CBG59_08490</name>
    <name evidence="9" type="ORF">CBG61_01545</name>
    <name evidence="7" type="ORF">RO02_04500</name>
</gene>
<dbReference type="Proteomes" id="UP000221504">
    <property type="component" value="Unassembled WGS sequence"/>
</dbReference>
<evidence type="ECO:0000259" key="5">
    <source>
        <dbReference type="Pfam" id="PF03668"/>
    </source>
</evidence>
<dbReference type="SUPFAM" id="SSF52540">
    <property type="entry name" value="P-loop containing nucleoside triphosphate hydrolases"/>
    <property type="match status" value="1"/>
</dbReference>
<evidence type="ECO:0000256" key="4">
    <source>
        <dbReference type="HAMAP-Rule" id="MF_00636"/>
    </source>
</evidence>
<dbReference type="Pfam" id="PF22740">
    <property type="entry name" value="PapZ_C"/>
    <property type="match status" value="1"/>
</dbReference>
<dbReference type="Proteomes" id="UP000196759">
    <property type="component" value="Chromosome"/>
</dbReference>
<sequence length="290" mass="33557">MKTKHIIIVTGLSGAGKTTALNILEDMNYYTIDNLPLGLEKSLLDTEIEKLAVGIDIRTFKNTKDFFKFINYIKESGVKMDIVFIEAHEAIILGRYTLSRRAHPLKEVTLLRSILKEKKILFPIREIADLVIDTTDTKTVELEKRFKKFILAKDEDNIDVNINIHIQSFGYKYGIPTDSDLMFDVRFIPNPYYIEKLKELNGFDEEVKEYVLSQKESKEFYSKLLPLLEFLIPQYVKEGKKHLTISIGCSGGQHRSVTFVNKLAEDLKNSKVLNHINIYVSHREKELGHW</sequence>
<dbReference type="EMBL" id="CP013121">
    <property type="protein sequence ID" value="ALM93907.1"/>
    <property type="molecule type" value="Genomic_DNA"/>
</dbReference>
<evidence type="ECO:0000256" key="3">
    <source>
        <dbReference type="ARBA" id="ARBA00023134"/>
    </source>
</evidence>
<dbReference type="Proteomes" id="UP000197470">
    <property type="component" value="Unassembled WGS sequence"/>
</dbReference>